<accession>A0A6S6TUZ7</accession>
<name>A0A6S6TUZ7_9GAMM</name>
<gene>
    <name evidence="1" type="ORF">HELGO_WM22507</name>
</gene>
<evidence type="ECO:0000313" key="1">
    <source>
        <dbReference type="EMBL" id="CAA6824542.1"/>
    </source>
</evidence>
<organism evidence="1">
    <name type="scientific">uncultured Thiotrichaceae bacterium</name>
    <dbReference type="NCBI Taxonomy" id="298394"/>
    <lineage>
        <taxon>Bacteria</taxon>
        <taxon>Pseudomonadati</taxon>
        <taxon>Pseudomonadota</taxon>
        <taxon>Gammaproteobacteria</taxon>
        <taxon>Thiotrichales</taxon>
        <taxon>Thiotrichaceae</taxon>
        <taxon>environmental samples</taxon>
    </lineage>
</organism>
<reference evidence="1" key="1">
    <citation type="submission" date="2020-01" db="EMBL/GenBank/DDBJ databases">
        <authorList>
            <person name="Meier V. D."/>
            <person name="Meier V D."/>
        </authorList>
    </citation>
    <scope>NUCLEOTIDE SEQUENCE</scope>
    <source>
        <strain evidence="1">HLG_WM_MAG_07</strain>
    </source>
</reference>
<proteinExistence type="predicted"/>
<protein>
    <submittedName>
        <fullName evidence="1">Uncharacterized protein</fullName>
    </submittedName>
</protein>
<dbReference type="EMBL" id="CACVAY010000119">
    <property type="protein sequence ID" value="CAA6824542.1"/>
    <property type="molecule type" value="Genomic_DNA"/>
</dbReference>
<sequence>MSNECISAHYLINHSTKKSSNPKLALVNEFSMDDESKVMDSRII</sequence>
<dbReference type="AlphaFoldDB" id="A0A6S6TUZ7"/>